<dbReference type="PANTHER" id="PTHR48007:SF4">
    <property type="entry name" value="LEUCINE-RICH REPEAT RECEPTOR-LIKE PROTEIN KINASE PXC1"/>
    <property type="match status" value="1"/>
</dbReference>
<reference evidence="1" key="1">
    <citation type="submission" date="2021-01" db="EMBL/GenBank/DDBJ databases">
        <authorList>
            <person name="Corre E."/>
            <person name="Pelletier E."/>
            <person name="Niang G."/>
            <person name="Scheremetjew M."/>
            <person name="Finn R."/>
            <person name="Kale V."/>
            <person name="Holt S."/>
            <person name="Cochrane G."/>
            <person name="Meng A."/>
            <person name="Brown T."/>
            <person name="Cohen L."/>
        </authorList>
    </citation>
    <scope>NUCLEOTIDE SEQUENCE</scope>
    <source>
        <strain evidence="1">SoJaBio B1-5/56/2</strain>
    </source>
</reference>
<dbReference type="InterPro" id="IPR032675">
    <property type="entry name" value="LRR_dom_sf"/>
</dbReference>
<dbReference type="SUPFAM" id="SSF52058">
    <property type="entry name" value="L domain-like"/>
    <property type="match status" value="1"/>
</dbReference>
<dbReference type="Gene3D" id="3.80.10.10">
    <property type="entry name" value="Ribonuclease Inhibitor"/>
    <property type="match status" value="1"/>
</dbReference>
<name>A0A7S4JQ01_9EUKA</name>
<dbReference type="InterPro" id="IPR046959">
    <property type="entry name" value="PRK1-6/SRF4-like"/>
</dbReference>
<evidence type="ECO:0008006" key="2">
    <source>
        <dbReference type="Google" id="ProtNLM"/>
    </source>
</evidence>
<evidence type="ECO:0000313" key="1">
    <source>
        <dbReference type="EMBL" id="CAE2270349.1"/>
    </source>
</evidence>
<dbReference type="EMBL" id="HBKR01002434">
    <property type="protein sequence ID" value="CAE2270349.1"/>
    <property type="molecule type" value="Transcribed_RNA"/>
</dbReference>
<gene>
    <name evidence="1" type="ORF">NAES01612_LOCUS1589</name>
</gene>
<dbReference type="AlphaFoldDB" id="A0A7S4JQ01"/>
<sequence>MLLTSVVCADSLARVDKESMSQQTLCELFVAEMNRKVAFYETSSEDFRPISDWQGVTVDFDDTVSSIEWKSCENRFAQGHPNEVGGTINLQWLPSTVTELIAEFLELCGTIDTADLPRGLLTLSLCDNALSGTFDVKGLPQDIQTVNLFSNKLSGCLDLEALPPKLQSLNAGGNMFHGSLDLTCLPEPLYALWLHANRFDGTINLENLSTNLWFLNLSENNLSQKEVRVGRSVDEFASFEIDWDKFESVLDINGEQMR</sequence>
<protein>
    <recommendedName>
        <fullName evidence="2">Leucine-rich repeat protein</fullName>
    </recommendedName>
</protein>
<accession>A0A7S4JQ01</accession>
<organism evidence="1">
    <name type="scientific">Paramoeba aestuarina</name>
    <dbReference type="NCBI Taxonomy" id="180227"/>
    <lineage>
        <taxon>Eukaryota</taxon>
        <taxon>Amoebozoa</taxon>
        <taxon>Discosea</taxon>
        <taxon>Flabellinia</taxon>
        <taxon>Dactylopodida</taxon>
        <taxon>Paramoebidae</taxon>
        <taxon>Paramoeba</taxon>
    </lineage>
</organism>
<dbReference type="PANTHER" id="PTHR48007">
    <property type="entry name" value="LEUCINE-RICH REPEAT RECEPTOR-LIKE PROTEIN KINASE PXC1"/>
    <property type="match status" value="1"/>
</dbReference>
<proteinExistence type="predicted"/>